<keyword evidence="4" id="KW-1185">Reference proteome</keyword>
<organism evidence="3 4">
    <name type="scientific">Cryptococcus depauperatus CBS 7841</name>
    <dbReference type="NCBI Taxonomy" id="1295531"/>
    <lineage>
        <taxon>Eukaryota</taxon>
        <taxon>Fungi</taxon>
        <taxon>Dikarya</taxon>
        <taxon>Basidiomycota</taxon>
        <taxon>Agaricomycotina</taxon>
        <taxon>Tremellomycetes</taxon>
        <taxon>Tremellales</taxon>
        <taxon>Cryptococcaceae</taxon>
        <taxon>Cryptococcus</taxon>
    </lineage>
</organism>
<dbReference type="AlphaFoldDB" id="A0AAJ8JYT3"/>
<dbReference type="GeneID" id="91090255"/>
<dbReference type="InterPro" id="IPR003511">
    <property type="entry name" value="HORMA_dom"/>
</dbReference>
<reference evidence="3" key="2">
    <citation type="journal article" date="2022" name="Elife">
        <title>Obligate sexual reproduction of a homothallic fungus closely related to the Cryptococcus pathogenic species complex.</title>
        <authorList>
            <person name="Passer A.R."/>
            <person name="Clancey S.A."/>
            <person name="Shea T."/>
            <person name="David-Palma M."/>
            <person name="Averette A.F."/>
            <person name="Boekhout T."/>
            <person name="Porcel B.M."/>
            <person name="Nowrousian M."/>
            <person name="Cuomo C.A."/>
            <person name="Sun S."/>
            <person name="Heitman J."/>
            <person name="Coelho M.A."/>
        </authorList>
    </citation>
    <scope>NUCLEOTIDE SEQUENCE</scope>
    <source>
        <strain evidence="3">CBS 7841</strain>
    </source>
</reference>
<name>A0AAJ8JYT3_9TREE</name>
<dbReference type="GO" id="GO:0016035">
    <property type="term" value="C:zeta DNA polymerase complex"/>
    <property type="evidence" value="ECO:0007669"/>
    <property type="project" value="TreeGrafter"/>
</dbReference>
<dbReference type="PANTHER" id="PTHR11842:SF10">
    <property type="entry name" value="MITOTIC SPINDLE ASSEMBLY CHECKPOINT PROTEIN MAD2B"/>
    <property type="match status" value="1"/>
</dbReference>
<evidence type="ECO:0000313" key="4">
    <source>
        <dbReference type="Proteomes" id="UP000094043"/>
    </source>
</evidence>
<dbReference type="InterPro" id="IPR045091">
    <property type="entry name" value="Mad2-like"/>
</dbReference>
<dbReference type="InterPro" id="IPR036570">
    <property type="entry name" value="HORMA_dom_sf"/>
</dbReference>
<dbReference type="RefSeq" id="XP_066071504.1">
    <property type="nucleotide sequence ID" value="XM_066215407.1"/>
</dbReference>
<dbReference type="KEGG" id="cdep:91090255"/>
<protein>
    <recommendedName>
        <fullName evidence="2">HORMA domain-containing protein</fullName>
    </recommendedName>
</protein>
<dbReference type="Proteomes" id="UP000094043">
    <property type="component" value="Chromosome 8"/>
</dbReference>
<evidence type="ECO:0000313" key="3">
    <source>
        <dbReference type="EMBL" id="WVN90804.1"/>
    </source>
</evidence>
<dbReference type="PANTHER" id="PTHR11842">
    <property type="entry name" value="MITOTIC SPINDLE ASSEMBLY CHECKPOINT PROTEIN MAD2"/>
    <property type="match status" value="1"/>
</dbReference>
<evidence type="ECO:0000256" key="1">
    <source>
        <dbReference type="ARBA" id="ARBA00010348"/>
    </source>
</evidence>
<proteinExistence type="inferred from homology"/>
<reference evidence="3" key="3">
    <citation type="submission" date="2024-01" db="EMBL/GenBank/DDBJ databases">
        <authorList>
            <person name="Coelho M.A."/>
            <person name="David-Palma M."/>
            <person name="Shea T."/>
            <person name="Sun S."/>
            <person name="Cuomo C.A."/>
            <person name="Heitman J."/>
        </authorList>
    </citation>
    <scope>NUCLEOTIDE SEQUENCE</scope>
    <source>
        <strain evidence="3">CBS 7841</strain>
    </source>
</reference>
<evidence type="ECO:0000259" key="2">
    <source>
        <dbReference type="PROSITE" id="PS50815"/>
    </source>
</evidence>
<dbReference type="SUPFAM" id="SSF56019">
    <property type="entry name" value="The spindle assembly checkpoint protein mad2"/>
    <property type="match status" value="1"/>
</dbReference>
<sequence length="222" mass="24158">MSQQLGLSFKEIGDAISSFLEIALHTILCIRQVYPPETFARRRAHGVPVYQSRHPDVRAYVAGVVASLGREIQEGRLRRMTVVVKDVQTGQPLERMIFDVGYISGLDGRKDVGLVGAPNADELGLMLRGFLIRLSALDGQLQDNKEECTFAVIVETTDGRQPSANETGEVSPWVPALASDTLRPGLAQDGCCEKHEPLLNVKAVETGVIDVRQAMLAGAYGD</sequence>
<reference evidence="3" key="1">
    <citation type="submission" date="2016-06" db="EMBL/GenBank/DDBJ databases">
        <authorList>
            <person name="Cuomo C."/>
            <person name="Litvintseva A."/>
            <person name="Heitman J."/>
            <person name="Chen Y."/>
            <person name="Sun S."/>
            <person name="Springer D."/>
            <person name="Dromer F."/>
            <person name="Young S."/>
            <person name="Zeng Q."/>
            <person name="Chapman S."/>
            <person name="Gujja S."/>
            <person name="Saif S."/>
            <person name="Birren B."/>
        </authorList>
    </citation>
    <scope>NUCLEOTIDE SEQUENCE</scope>
    <source>
        <strain evidence="3">CBS 7841</strain>
    </source>
</reference>
<dbReference type="PROSITE" id="PS50815">
    <property type="entry name" value="HORMA"/>
    <property type="match status" value="1"/>
</dbReference>
<accession>A0AAJ8JYT3</accession>
<gene>
    <name evidence="3" type="ORF">L203_106047</name>
</gene>
<comment type="similarity">
    <text evidence="1">Belongs to the MAD2 family.</text>
</comment>
<dbReference type="EMBL" id="CP143791">
    <property type="protein sequence ID" value="WVN90804.1"/>
    <property type="molecule type" value="Genomic_DNA"/>
</dbReference>
<dbReference type="Gene3D" id="3.30.900.10">
    <property type="entry name" value="HORMA domain"/>
    <property type="match status" value="1"/>
</dbReference>
<feature type="domain" description="HORMA" evidence="2">
    <location>
        <begin position="10"/>
        <end position="215"/>
    </location>
</feature>